<dbReference type="AlphaFoldDB" id="A0A5E4SVF2"/>
<dbReference type="HAMAP" id="MF_00469">
    <property type="entry name" value="TrhO"/>
    <property type="match status" value="1"/>
</dbReference>
<dbReference type="InterPro" id="IPR040503">
    <property type="entry name" value="TRHO_N"/>
</dbReference>
<dbReference type="EMBL" id="CABPRZ010000003">
    <property type="protein sequence ID" value="VVD79121.1"/>
    <property type="molecule type" value="Genomic_DNA"/>
</dbReference>
<dbReference type="Pfam" id="PF00581">
    <property type="entry name" value="Rhodanese"/>
    <property type="match status" value="1"/>
</dbReference>
<dbReference type="Gene3D" id="3.40.250.10">
    <property type="entry name" value="Rhodanese-like domain"/>
    <property type="match status" value="1"/>
</dbReference>
<feature type="domain" description="Rhodanese" evidence="2">
    <location>
        <begin position="128"/>
        <end position="222"/>
    </location>
</feature>
<dbReference type="Gene3D" id="3.30.70.100">
    <property type="match status" value="1"/>
</dbReference>
<keyword evidence="4" id="KW-1185">Reference proteome</keyword>
<dbReference type="CDD" id="cd01518">
    <property type="entry name" value="RHOD_YceA"/>
    <property type="match status" value="1"/>
</dbReference>
<organism evidence="3 4">
    <name type="scientific">Pandoraea terrae</name>
    <dbReference type="NCBI Taxonomy" id="1537710"/>
    <lineage>
        <taxon>Bacteria</taxon>
        <taxon>Pseudomonadati</taxon>
        <taxon>Pseudomonadota</taxon>
        <taxon>Betaproteobacteria</taxon>
        <taxon>Burkholderiales</taxon>
        <taxon>Burkholderiaceae</taxon>
        <taxon>Pandoraea</taxon>
    </lineage>
</organism>
<dbReference type="Proteomes" id="UP000414233">
    <property type="component" value="Unassembled WGS sequence"/>
</dbReference>
<dbReference type="RefSeq" id="WP_150695913.1">
    <property type="nucleotide sequence ID" value="NZ_CABPRZ010000003.1"/>
</dbReference>
<dbReference type="GO" id="GO:0006400">
    <property type="term" value="P:tRNA modification"/>
    <property type="evidence" value="ECO:0007669"/>
    <property type="project" value="UniProtKB-UniRule"/>
</dbReference>
<evidence type="ECO:0000256" key="1">
    <source>
        <dbReference type="HAMAP-Rule" id="MF_00469"/>
    </source>
</evidence>
<dbReference type="OrthoDB" id="9778326at2"/>
<name>A0A5E4SVF2_9BURK</name>
<comment type="catalytic activity">
    <reaction evidence="1">
        <text>uridine(34) in tRNA + AH2 + O2 = 5-hydroxyuridine(34) in tRNA + A + H2O</text>
        <dbReference type="Rhea" id="RHEA:64224"/>
        <dbReference type="Rhea" id="RHEA-COMP:11727"/>
        <dbReference type="Rhea" id="RHEA-COMP:13381"/>
        <dbReference type="ChEBI" id="CHEBI:13193"/>
        <dbReference type="ChEBI" id="CHEBI:15377"/>
        <dbReference type="ChEBI" id="CHEBI:15379"/>
        <dbReference type="ChEBI" id="CHEBI:17499"/>
        <dbReference type="ChEBI" id="CHEBI:65315"/>
        <dbReference type="ChEBI" id="CHEBI:136877"/>
    </reaction>
</comment>
<dbReference type="SMART" id="SM00450">
    <property type="entry name" value="RHOD"/>
    <property type="match status" value="1"/>
</dbReference>
<dbReference type="InterPro" id="IPR020936">
    <property type="entry name" value="TrhO"/>
</dbReference>
<protein>
    <recommendedName>
        <fullName evidence="1">tRNA uridine(34) hydroxylase</fullName>
        <ecNumber evidence="1">1.14.-.-</ecNumber>
    </recommendedName>
    <alternativeName>
        <fullName evidence="1">tRNA hydroxylation protein O</fullName>
    </alternativeName>
</protein>
<sequence>MSIVNIAAYKFVTLDDIATLRPLLLARCQALELKGTILLAPEGINLFLAGSRDAIDAFLAELRADARFSDLPVKESLSESQPFRRMLVRQKKEIITMKMPVIKPADGRAPGIDPATLKRWLDAGVDDAGRPVVMLDTRNDFEIDVGTFDNAVDYRLTRFSEFPDVIAAHRADFEDKTIVSFCTGGIRCEKAVIHMRNIGMEHTYQLDGGILKYFEDVGGAHYRGDCFVFDYRTALTPDLTPAGPVQCFACRAVVSPEAQQDPAYVVGKHCPACIGADGHARPNAIDAPAVAV</sequence>
<dbReference type="InterPro" id="IPR036873">
    <property type="entry name" value="Rhodanese-like_dom_sf"/>
</dbReference>
<keyword evidence="1" id="KW-0560">Oxidoreductase</keyword>
<proteinExistence type="inferred from homology"/>
<dbReference type="GO" id="GO:0016740">
    <property type="term" value="F:transferase activity"/>
    <property type="evidence" value="ECO:0007669"/>
    <property type="project" value="UniProtKB-KW"/>
</dbReference>
<gene>
    <name evidence="1" type="primary">trhO</name>
    <name evidence="3" type="ORF">PTE30175_00966</name>
</gene>
<dbReference type="SUPFAM" id="SSF52821">
    <property type="entry name" value="Rhodanese/Cell cycle control phosphatase"/>
    <property type="match status" value="1"/>
</dbReference>
<dbReference type="EC" id="1.14.-.-" evidence="1"/>
<dbReference type="PANTHER" id="PTHR43268">
    <property type="entry name" value="THIOSULFATE SULFURTRANSFERASE/RHODANESE-LIKE DOMAIN-CONTAINING PROTEIN 2"/>
    <property type="match status" value="1"/>
</dbReference>
<comment type="similarity">
    <text evidence="1">Belongs to the TrhO family.</text>
</comment>
<dbReference type="NCBIfam" id="NF003703">
    <property type="entry name" value="PRK05320.1"/>
    <property type="match status" value="1"/>
</dbReference>
<dbReference type="Pfam" id="PF17773">
    <property type="entry name" value="UPF0176_N"/>
    <property type="match status" value="1"/>
</dbReference>
<reference evidence="3 4" key="1">
    <citation type="submission" date="2019-08" db="EMBL/GenBank/DDBJ databases">
        <authorList>
            <person name="Peeters C."/>
        </authorList>
    </citation>
    <scope>NUCLEOTIDE SEQUENCE [LARGE SCALE GENOMIC DNA]</scope>
    <source>
        <strain evidence="3 4">LMG 30175</strain>
    </source>
</reference>
<dbReference type="GO" id="GO:0016705">
    <property type="term" value="F:oxidoreductase activity, acting on paired donors, with incorporation or reduction of molecular oxygen"/>
    <property type="evidence" value="ECO:0007669"/>
    <property type="project" value="UniProtKB-UniRule"/>
</dbReference>
<evidence type="ECO:0000259" key="2">
    <source>
        <dbReference type="PROSITE" id="PS50206"/>
    </source>
</evidence>
<evidence type="ECO:0000313" key="3">
    <source>
        <dbReference type="EMBL" id="VVD79121.1"/>
    </source>
</evidence>
<keyword evidence="3" id="KW-0808">Transferase</keyword>
<accession>A0A5E4SVF2</accession>
<evidence type="ECO:0000313" key="4">
    <source>
        <dbReference type="Proteomes" id="UP000414233"/>
    </source>
</evidence>
<dbReference type="InterPro" id="IPR001763">
    <property type="entry name" value="Rhodanese-like_dom"/>
</dbReference>
<dbReference type="PANTHER" id="PTHR43268:SF3">
    <property type="entry name" value="RHODANESE-LIKE DOMAIN-CONTAINING PROTEIN 7-RELATED"/>
    <property type="match status" value="1"/>
</dbReference>
<keyword evidence="1" id="KW-0819">tRNA processing</keyword>
<comment type="function">
    <text evidence="1">Catalyzes oxygen-dependent 5-hydroxyuridine (ho5U) modification at position 34 in tRNAs.</text>
</comment>
<dbReference type="PROSITE" id="PS50206">
    <property type="entry name" value="RHODANESE_3"/>
    <property type="match status" value="1"/>
</dbReference>